<comment type="similarity">
    <text evidence="1 17">Belongs to the DNA polymerase type-A family.</text>
</comment>
<dbReference type="SMART" id="SM00475">
    <property type="entry name" value="53EXOc"/>
    <property type="match status" value="1"/>
</dbReference>
<evidence type="ECO:0000259" key="20">
    <source>
        <dbReference type="SMART" id="SM00482"/>
    </source>
</evidence>
<evidence type="ECO:0000256" key="3">
    <source>
        <dbReference type="ARBA" id="ARBA00012417"/>
    </source>
</evidence>
<dbReference type="InterPro" id="IPR002421">
    <property type="entry name" value="5-3_exonuclease"/>
</dbReference>
<dbReference type="InterPro" id="IPR018320">
    <property type="entry name" value="DNA_polymerase_1"/>
</dbReference>
<evidence type="ECO:0000313" key="21">
    <source>
        <dbReference type="EMBL" id="MCM2437520.1"/>
    </source>
</evidence>
<evidence type="ECO:0000256" key="9">
    <source>
        <dbReference type="ARBA" id="ARBA00022763"/>
    </source>
</evidence>
<dbReference type="SUPFAM" id="SSF47807">
    <property type="entry name" value="5' to 3' exonuclease, C-terminal subdomain"/>
    <property type="match status" value="1"/>
</dbReference>
<keyword evidence="10" id="KW-0378">Hydrolase</keyword>
<dbReference type="PANTHER" id="PTHR10133">
    <property type="entry name" value="DNA POLYMERASE I"/>
    <property type="match status" value="1"/>
</dbReference>
<comment type="catalytic activity">
    <reaction evidence="15 17">
        <text>DNA(n) + a 2'-deoxyribonucleoside 5'-triphosphate = DNA(n+1) + diphosphate</text>
        <dbReference type="Rhea" id="RHEA:22508"/>
        <dbReference type="Rhea" id="RHEA-COMP:17339"/>
        <dbReference type="Rhea" id="RHEA-COMP:17340"/>
        <dbReference type="ChEBI" id="CHEBI:33019"/>
        <dbReference type="ChEBI" id="CHEBI:61560"/>
        <dbReference type="ChEBI" id="CHEBI:173112"/>
        <dbReference type="EC" id="2.7.7.7"/>
    </reaction>
</comment>
<dbReference type="Gene3D" id="3.30.420.10">
    <property type="entry name" value="Ribonuclease H-like superfamily/Ribonuclease H"/>
    <property type="match status" value="1"/>
</dbReference>
<comment type="caution">
    <text evidence="21">The sequence shown here is derived from an EMBL/GenBank/DDBJ whole genome shotgun (WGS) entry which is preliminary data.</text>
</comment>
<dbReference type="NCBIfam" id="NF004397">
    <property type="entry name" value="PRK05755.1"/>
    <property type="match status" value="1"/>
</dbReference>
<dbReference type="EC" id="2.7.7.7" evidence="3 16"/>
<dbReference type="InterPro" id="IPR054690">
    <property type="entry name" value="DNA_polI_exonuclease"/>
</dbReference>
<dbReference type="InterPro" id="IPR020045">
    <property type="entry name" value="DNA_polI_H3TH"/>
</dbReference>
<evidence type="ECO:0000256" key="8">
    <source>
        <dbReference type="ARBA" id="ARBA00022722"/>
    </source>
</evidence>
<proteinExistence type="inferred from homology"/>
<dbReference type="SUPFAM" id="SSF53098">
    <property type="entry name" value="Ribonuclease H-like"/>
    <property type="match status" value="1"/>
</dbReference>
<sequence>MATQQLLLIDGNSLAFRAFYAMHSQLERMKNQAGLHTNALVAFNNFLDSLIDPMQPDLALVAWDAGKTTFRTEKYDNYKESRQSTPPELSEQFPYLRQMVELHGIKSYELVDYEADDIIGTIAKLATTTSEDIKVTIITGDKDYVQLVSDRVTVLVTKKGVTELETYTPTSVIEKYDGLAATQIVDMKALTGDTADNYPGVTKIGPVTAIKLLNEWQTLENLYEHIDELKKSKMKENLINDREQAFMSQDLARIRANAPVDITLADLTYQGPNYAKIVPFYQELNFKQQLAKLKAQGHMDAINSNSEQQAVTFTELTVDNLNEVSKLTNDIALYIEAPSANYHLSEMVGFVLGNAKQGYFVSRNIELLLTEQIQTLLAKAANQLNVFNVKALYVLLQRLGLTLPRVKFDLLLASYLLNTNENSNDLGLLAQQHEYYDVSSDETVYGRGAKFKIPTDDHVFFNHLVQKAHALNQLAHPLCAKLVEQEQMALYQSIELPLAYVLAKMEIAGICIDTDVLSAQGSKLKERLSEYEQAIYQQAGQEFNIQSPKQLGVILFEKLGLPVIKKTKTGYSTAVDVLEQLAGQAPIVENVLQYRQVAKLQQTYVDGLLKVVHSTDSKVHTRFQQTLTQTGRLSSVDPNLQNIPIRLAEGRQIRQAFVPSHPDWIIFGADYSQIELRVLAHITGDQHLQAAFLANEDIHAATAKRIFSLRSDQVVDANMRRKAKAVNFGIVYGISDYGLSQSIGVSRKEAQQMIETYFMEYPGVKAWIQNIVEEAKKAGFVETLAKRRRYLPEINAKNFNLRSFAERTAMNTPIQGSAADIIKIAMINMQNELTKRGLQAKMLLQVHDELIFEAPKSELAILTELVPKIMDSAVQLDVPLKVESHAGATWFDAK</sequence>
<protein>
    <recommendedName>
        <fullName evidence="4 16">DNA polymerase I</fullName>
        <ecNumber evidence="3 16">2.7.7.7</ecNumber>
    </recommendedName>
</protein>
<dbReference type="InterPro" id="IPR002298">
    <property type="entry name" value="DNA_polymerase_A"/>
</dbReference>
<dbReference type="PRINTS" id="PR00868">
    <property type="entry name" value="DNAPOLI"/>
</dbReference>
<dbReference type="Pfam" id="PF00476">
    <property type="entry name" value="DNA_pol_A"/>
    <property type="match status" value="1"/>
</dbReference>
<dbReference type="InterPro" id="IPR019760">
    <property type="entry name" value="DNA-dir_DNA_pol_A_CS"/>
</dbReference>
<evidence type="ECO:0000259" key="18">
    <source>
        <dbReference type="SMART" id="SM00474"/>
    </source>
</evidence>
<gene>
    <name evidence="17 21" type="primary">polA</name>
    <name evidence="21" type="ORF">KAK10_06315</name>
</gene>
<dbReference type="RefSeq" id="WP_205143525.1">
    <property type="nucleotide sequence ID" value="NZ_JAFBDN010000007.1"/>
</dbReference>
<accession>A0ABT0VI68</accession>
<dbReference type="Pfam" id="PF01367">
    <property type="entry name" value="5_3_exonuc"/>
    <property type="match status" value="1"/>
</dbReference>
<evidence type="ECO:0000256" key="11">
    <source>
        <dbReference type="ARBA" id="ARBA00022839"/>
    </source>
</evidence>
<evidence type="ECO:0000256" key="7">
    <source>
        <dbReference type="ARBA" id="ARBA00022705"/>
    </source>
</evidence>
<dbReference type="CDD" id="cd09859">
    <property type="entry name" value="PIN_53EXO"/>
    <property type="match status" value="1"/>
</dbReference>
<dbReference type="Pfam" id="PF22619">
    <property type="entry name" value="DNA_polI_exo1"/>
    <property type="match status" value="1"/>
</dbReference>
<keyword evidence="5 17" id="KW-0808">Transferase</keyword>
<reference evidence="21" key="1">
    <citation type="submission" date="2021-04" db="EMBL/GenBank/DDBJ databases">
        <title>Taxonomic assessment of Weissella genus.</title>
        <authorList>
            <person name="Fanelli F."/>
            <person name="Chieffi D."/>
            <person name="Dell'Aquila A."/>
            <person name="Gyu-Sung C."/>
            <person name="Franz C.M.A.P."/>
            <person name="Fusco V."/>
        </authorList>
    </citation>
    <scope>NUCLEOTIDE SEQUENCE</scope>
    <source>
        <strain evidence="21">LMG 25373</strain>
    </source>
</reference>
<dbReference type="Gene3D" id="1.20.1060.10">
    <property type="entry name" value="Taq DNA Polymerase, Chain T, domain 4"/>
    <property type="match status" value="1"/>
</dbReference>
<dbReference type="InterPro" id="IPR008918">
    <property type="entry name" value="HhH2"/>
</dbReference>
<evidence type="ECO:0000256" key="17">
    <source>
        <dbReference type="RuleBase" id="RU004460"/>
    </source>
</evidence>
<keyword evidence="6 17" id="KW-0548">Nucleotidyltransferase</keyword>
<dbReference type="InterPro" id="IPR001098">
    <property type="entry name" value="DNA-dir_DNA_pol_A_palm_dom"/>
</dbReference>
<evidence type="ECO:0000256" key="13">
    <source>
        <dbReference type="ARBA" id="ARBA00023125"/>
    </source>
</evidence>
<evidence type="ECO:0000256" key="4">
    <source>
        <dbReference type="ARBA" id="ARBA00020311"/>
    </source>
</evidence>
<dbReference type="InterPro" id="IPR043502">
    <property type="entry name" value="DNA/RNA_pol_sf"/>
</dbReference>
<evidence type="ECO:0000313" key="22">
    <source>
        <dbReference type="Proteomes" id="UP001057481"/>
    </source>
</evidence>
<dbReference type="Gene3D" id="1.10.150.20">
    <property type="entry name" value="5' to 3' exonuclease, C-terminal subdomain"/>
    <property type="match status" value="2"/>
</dbReference>
<keyword evidence="22" id="KW-1185">Reference proteome</keyword>
<dbReference type="Pfam" id="PF02739">
    <property type="entry name" value="5_3_exonuc_N"/>
    <property type="match status" value="1"/>
</dbReference>
<dbReference type="InterPro" id="IPR002562">
    <property type="entry name" value="3'-5'_exonuclease_dom"/>
</dbReference>
<dbReference type="SUPFAM" id="SSF56672">
    <property type="entry name" value="DNA/RNA polymerases"/>
    <property type="match status" value="1"/>
</dbReference>
<evidence type="ECO:0000256" key="1">
    <source>
        <dbReference type="ARBA" id="ARBA00007705"/>
    </source>
</evidence>
<dbReference type="InterPro" id="IPR036279">
    <property type="entry name" value="5-3_exonuclease_C_sf"/>
</dbReference>
<keyword evidence="13 17" id="KW-0238">DNA-binding</keyword>
<dbReference type="InterPro" id="IPR029060">
    <property type="entry name" value="PIN-like_dom_sf"/>
</dbReference>
<dbReference type="InterPro" id="IPR012337">
    <property type="entry name" value="RNaseH-like_sf"/>
</dbReference>
<feature type="domain" description="5'-3' exonuclease" evidence="19">
    <location>
        <begin position="4"/>
        <end position="270"/>
    </location>
</feature>
<name>A0ABT0VI68_9LACO</name>
<evidence type="ECO:0000256" key="12">
    <source>
        <dbReference type="ARBA" id="ARBA00022932"/>
    </source>
</evidence>
<evidence type="ECO:0000256" key="15">
    <source>
        <dbReference type="ARBA" id="ARBA00049244"/>
    </source>
</evidence>
<keyword evidence="9 17" id="KW-0227">DNA damage</keyword>
<dbReference type="InterPro" id="IPR036397">
    <property type="entry name" value="RNaseH_sf"/>
</dbReference>
<dbReference type="Gene3D" id="3.40.50.1010">
    <property type="entry name" value="5'-nuclease"/>
    <property type="match status" value="1"/>
</dbReference>
<dbReference type="PANTHER" id="PTHR10133:SF27">
    <property type="entry name" value="DNA POLYMERASE NU"/>
    <property type="match status" value="1"/>
</dbReference>
<dbReference type="CDD" id="cd09898">
    <property type="entry name" value="H3TH_53EXO"/>
    <property type="match status" value="1"/>
</dbReference>
<evidence type="ECO:0000256" key="2">
    <source>
        <dbReference type="ARBA" id="ARBA00011541"/>
    </source>
</evidence>
<keyword evidence="11" id="KW-0269">Exonuclease</keyword>
<dbReference type="Proteomes" id="UP001057481">
    <property type="component" value="Unassembled WGS sequence"/>
</dbReference>
<dbReference type="SMART" id="SM00279">
    <property type="entry name" value="HhH2"/>
    <property type="match status" value="1"/>
</dbReference>
<evidence type="ECO:0000256" key="16">
    <source>
        <dbReference type="NCBIfam" id="TIGR00593"/>
    </source>
</evidence>
<dbReference type="CDD" id="cd08637">
    <property type="entry name" value="DNA_pol_A_pol_I_C"/>
    <property type="match status" value="1"/>
</dbReference>
<keyword evidence="14 17" id="KW-0234">DNA repair</keyword>
<feature type="domain" description="3'-5' exonuclease" evidence="18">
    <location>
        <begin position="308"/>
        <end position="483"/>
    </location>
</feature>
<evidence type="ECO:0000259" key="19">
    <source>
        <dbReference type="SMART" id="SM00475"/>
    </source>
</evidence>
<keyword evidence="8" id="KW-0540">Nuclease</keyword>
<organism evidence="21 22">
    <name type="scientific">Periweissella beninensis</name>
    <dbReference type="NCBI Taxonomy" id="504936"/>
    <lineage>
        <taxon>Bacteria</taxon>
        <taxon>Bacillati</taxon>
        <taxon>Bacillota</taxon>
        <taxon>Bacilli</taxon>
        <taxon>Lactobacillales</taxon>
        <taxon>Lactobacillaceae</taxon>
        <taxon>Periweissella</taxon>
    </lineage>
</organism>
<dbReference type="CDD" id="cd06140">
    <property type="entry name" value="DNA_polA_I_Bacillus_like_exo"/>
    <property type="match status" value="1"/>
</dbReference>
<dbReference type="SMART" id="SM00474">
    <property type="entry name" value="35EXOc"/>
    <property type="match status" value="1"/>
</dbReference>
<evidence type="ECO:0000256" key="5">
    <source>
        <dbReference type="ARBA" id="ARBA00022679"/>
    </source>
</evidence>
<dbReference type="Gene3D" id="3.30.70.370">
    <property type="match status" value="1"/>
</dbReference>
<keyword evidence="7 17" id="KW-0235">DNA replication</keyword>
<comment type="subunit">
    <text evidence="2 17">Single-chain monomer with multiple functions.</text>
</comment>
<keyword evidence="12 17" id="KW-0239">DNA-directed DNA polymerase</keyword>
<evidence type="ECO:0000256" key="14">
    <source>
        <dbReference type="ARBA" id="ARBA00023204"/>
    </source>
</evidence>
<dbReference type="EMBL" id="JAGMVS010000064">
    <property type="protein sequence ID" value="MCM2437520.1"/>
    <property type="molecule type" value="Genomic_DNA"/>
</dbReference>
<dbReference type="SMART" id="SM00482">
    <property type="entry name" value="POLAc"/>
    <property type="match status" value="1"/>
</dbReference>
<dbReference type="PROSITE" id="PS00447">
    <property type="entry name" value="DNA_POLYMERASE_A"/>
    <property type="match status" value="1"/>
</dbReference>
<dbReference type="InterPro" id="IPR020046">
    <property type="entry name" value="5-3_exonucl_a-hlix_arch_N"/>
</dbReference>
<dbReference type="NCBIfam" id="TIGR00593">
    <property type="entry name" value="pola"/>
    <property type="match status" value="1"/>
</dbReference>
<feature type="domain" description="DNA-directed DNA polymerase family A palm" evidence="20">
    <location>
        <begin position="650"/>
        <end position="858"/>
    </location>
</feature>
<evidence type="ECO:0000256" key="10">
    <source>
        <dbReference type="ARBA" id="ARBA00022801"/>
    </source>
</evidence>
<dbReference type="GO" id="GO:0003887">
    <property type="term" value="F:DNA-directed DNA polymerase activity"/>
    <property type="evidence" value="ECO:0007669"/>
    <property type="project" value="UniProtKB-EC"/>
</dbReference>
<dbReference type="SUPFAM" id="SSF88723">
    <property type="entry name" value="PIN domain-like"/>
    <property type="match status" value="1"/>
</dbReference>
<evidence type="ECO:0000256" key="6">
    <source>
        <dbReference type="ARBA" id="ARBA00022695"/>
    </source>
</evidence>